<name>A0A1Y1VPY0_9FUNG</name>
<dbReference type="GO" id="GO:0042545">
    <property type="term" value="P:cell wall modification"/>
    <property type="evidence" value="ECO:0007669"/>
    <property type="project" value="InterPro"/>
</dbReference>
<dbReference type="UniPathway" id="UPA00545">
    <property type="reaction ID" value="UER00823"/>
</dbReference>
<reference evidence="10 11" key="1">
    <citation type="submission" date="2016-08" db="EMBL/GenBank/DDBJ databases">
        <title>Genomes of anaerobic fungi encode conserved fungal cellulosomes for biomass hydrolysis.</title>
        <authorList>
            <consortium name="DOE Joint Genome Institute"/>
            <person name="Haitjema C.H."/>
            <person name="Gilmore S.P."/>
            <person name="Henske J.K."/>
            <person name="Solomon K.V."/>
            <person name="De Groot R."/>
            <person name="Kuo A."/>
            <person name="Mondo S.J."/>
            <person name="Salamov A.A."/>
            <person name="Labutti K."/>
            <person name="Zhao Z."/>
            <person name="Chiniquy J."/>
            <person name="Barry K."/>
            <person name="Brewer H.M."/>
            <person name="Purvine S.O."/>
            <person name="Wright A.T."/>
            <person name="Boxma B."/>
            <person name="Van Alen T."/>
            <person name="Hackstein J.H."/>
            <person name="Baker S.E."/>
            <person name="Grigoriev I.V."/>
            <person name="O'Malley M.A."/>
        </authorList>
    </citation>
    <scope>NUCLEOTIDE SEQUENCE [LARGE SCALE GENOMIC DNA]</scope>
    <source>
        <strain evidence="11">finn</strain>
    </source>
</reference>
<protein>
    <recommendedName>
        <fullName evidence="3">pectinesterase</fullName>
        <ecNumber evidence="3">3.1.1.11</ecNumber>
    </recommendedName>
    <alternativeName>
        <fullName evidence="7">Pectin methylesterase A</fullName>
    </alternativeName>
</protein>
<evidence type="ECO:0000256" key="3">
    <source>
        <dbReference type="ARBA" id="ARBA00013229"/>
    </source>
</evidence>
<proteinExistence type="inferred from homology"/>
<evidence type="ECO:0000256" key="6">
    <source>
        <dbReference type="ARBA" id="ARBA00023085"/>
    </source>
</evidence>
<accession>A0A1Y1VPY0</accession>
<dbReference type="Gene3D" id="2.160.20.10">
    <property type="entry name" value="Single-stranded right-handed beta-helix, Pectin lyase-like"/>
    <property type="match status" value="1"/>
</dbReference>
<dbReference type="STRING" id="1754191.A0A1Y1VPY0"/>
<keyword evidence="11" id="KW-1185">Reference proteome</keyword>
<evidence type="ECO:0000313" key="11">
    <source>
        <dbReference type="Proteomes" id="UP000193719"/>
    </source>
</evidence>
<dbReference type="PANTHER" id="PTHR31321:SF57">
    <property type="entry name" value="PECTINESTERASE 53-RELATED"/>
    <property type="match status" value="1"/>
</dbReference>
<comment type="caution">
    <text evidence="10">The sequence shown here is derived from an EMBL/GenBank/DDBJ whole genome shotgun (WGS) entry which is preliminary data.</text>
</comment>
<dbReference type="GO" id="GO:0030599">
    <property type="term" value="F:pectinesterase activity"/>
    <property type="evidence" value="ECO:0007669"/>
    <property type="project" value="UniProtKB-EC"/>
</dbReference>
<dbReference type="PROSITE" id="PS51164">
    <property type="entry name" value="CBM1_2"/>
    <property type="match status" value="1"/>
</dbReference>
<dbReference type="AlphaFoldDB" id="A0A1Y1VPY0"/>
<dbReference type="GO" id="GO:0045490">
    <property type="term" value="P:pectin catabolic process"/>
    <property type="evidence" value="ECO:0007669"/>
    <property type="project" value="UniProtKB-UniPathway"/>
</dbReference>
<dbReference type="InterPro" id="IPR012334">
    <property type="entry name" value="Pectin_lyas_fold"/>
</dbReference>
<dbReference type="Pfam" id="PF01095">
    <property type="entry name" value="Pectinesterase"/>
    <property type="match status" value="1"/>
</dbReference>
<keyword evidence="5" id="KW-0378">Hydrolase</keyword>
<dbReference type="InterPro" id="IPR011050">
    <property type="entry name" value="Pectin_lyase_fold/virulence"/>
</dbReference>
<comment type="similarity">
    <text evidence="2">Belongs to the pectinesterase family.</text>
</comment>
<dbReference type="EMBL" id="MCFH01000001">
    <property type="protein sequence ID" value="ORX61193.1"/>
    <property type="molecule type" value="Genomic_DNA"/>
</dbReference>
<dbReference type="InterPro" id="IPR000070">
    <property type="entry name" value="Pectinesterase_cat"/>
</dbReference>
<evidence type="ECO:0000256" key="7">
    <source>
        <dbReference type="ARBA" id="ARBA00042203"/>
    </source>
</evidence>
<dbReference type="GO" id="GO:0016829">
    <property type="term" value="F:lyase activity"/>
    <property type="evidence" value="ECO:0007669"/>
    <property type="project" value="UniProtKB-KW"/>
</dbReference>
<dbReference type="PANTHER" id="PTHR31321">
    <property type="entry name" value="ACYL-COA THIOESTER HYDROLASE YBHC-RELATED"/>
    <property type="match status" value="1"/>
</dbReference>
<gene>
    <name evidence="10" type="ORF">BCR36DRAFT_341580</name>
</gene>
<dbReference type="InterPro" id="IPR035971">
    <property type="entry name" value="CBD_sf"/>
</dbReference>
<keyword evidence="4 8" id="KW-0732">Signal</keyword>
<dbReference type="GO" id="GO:0030248">
    <property type="term" value="F:cellulose binding"/>
    <property type="evidence" value="ECO:0007669"/>
    <property type="project" value="InterPro"/>
</dbReference>
<dbReference type="Pfam" id="PF00734">
    <property type="entry name" value="CBM_1"/>
    <property type="match status" value="1"/>
</dbReference>
<reference evidence="10 11" key="2">
    <citation type="submission" date="2016-08" db="EMBL/GenBank/DDBJ databases">
        <title>Pervasive Adenine N6-methylation of Active Genes in Fungi.</title>
        <authorList>
            <consortium name="DOE Joint Genome Institute"/>
            <person name="Mondo S.J."/>
            <person name="Dannebaum R.O."/>
            <person name="Kuo R.C."/>
            <person name="Labutti K."/>
            <person name="Haridas S."/>
            <person name="Kuo A."/>
            <person name="Salamov A."/>
            <person name="Ahrendt S.R."/>
            <person name="Lipzen A."/>
            <person name="Sullivan W."/>
            <person name="Andreopoulos W.B."/>
            <person name="Clum A."/>
            <person name="Lindquist E."/>
            <person name="Daum C."/>
            <person name="Ramamoorthy G.K."/>
            <person name="Gryganskyi A."/>
            <person name="Culley D."/>
            <person name="Magnuson J.K."/>
            <person name="James T.Y."/>
            <person name="O'Malley M.A."/>
            <person name="Stajich J.E."/>
            <person name="Spatafora J.W."/>
            <person name="Visel A."/>
            <person name="Grigoriev I.V."/>
        </authorList>
    </citation>
    <scope>NUCLEOTIDE SEQUENCE [LARGE SCALE GENOMIC DNA]</scope>
    <source>
        <strain evidence="11">finn</strain>
    </source>
</reference>
<evidence type="ECO:0000256" key="4">
    <source>
        <dbReference type="ARBA" id="ARBA00022729"/>
    </source>
</evidence>
<dbReference type="SMART" id="SM00236">
    <property type="entry name" value="fCBD"/>
    <property type="match status" value="1"/>
</dbReference>
<dbReference type="InterPro" id="IPR000254">
    <property type="entry name" value="CBD"/>
</dbReference>
<sequence>MVSKILINAIFALLIQCIYAFSQSNLPNGSIIVAKDGSGNYNTIQAAINALSNSASSERIIFIKSGTYNEQVSIKKHFVTLIGENKDKVIITYDLNNAKTGSSAECATVKVQANNFKAFDITFQNTAPFPGNNAQAPAFYSLGNQHFFQNCNFLSYQDTLLSYQGTQYFKKCYIRGVTDFIWGFGRAVFDGCIIHAVNKGSKDAYLTANGNEDGNFKDGGFLIINSTVKVDSGINYYLGRLWKKNCYVIFANTELPGSQLKKEGWLTFKGYENYSSTSKVGEYQCFGSNYSTIGRVPYAKNFSIVPSISDFLGGNISYASDSAYFNNNSYAVSPNNINTNNINTNVNTNTNTNNNSNNNYISNNNAGNNSNCNSLYSQCGGINFNGAKCCQQGTCKYINDWYSQCSL</sequence>
<dbReference type="PROSITE" id="PS00562">
    <property type="entry name" value="CBM1_1"/>
    <property type="match status" value="1"/>
</dbReference>
<dbReference type="OrthoDB" id="2019149at2759"/>
<organism evidence="10 11">
    <name type="scientific">Piromyces finnis</name>
    <dbReference type="NCBI Taxonomy" id="1754191"/>
    <lineage>
        <taxon>Eukaryota</taxon>
        <taxon>Fungi</taxon>
        <taxon>Fungi incertae sedis</taxon>
        <taxon>Chytridiomycota</taxon>
        <taxon>Chytridiomycota incertae sedis</taxon>
        <taxon>Neocallimastigomycetes</taxon>
        <taxon>Neocallimastigales</taxon>
        <taxon>Neocallimastigaceae</taxon>
        <taxon>Piromyces</taxon>
    </lineage>
</organism>
<dbReference type="GO" id="GO:0005576">
    <property type="term" value="C:extracellular region"/>
    <property type="evidence" value="ECO:0007669"/>
    <property type="project" value="InterPro"/>
</dbReference>
<evidence type="ECO:0000256" key="1">
    <source>
        <dbReference type="ARBA" id="ARBA00005184"/>
    </source>
</evidence>
<keyword evidence="10" id="KW-0456">Lyase</keyword>
<evidence type="ECO:0000313" key="10">
    <source>
        <dbReference type="EMBL" id="ORX61193.1"/>
    </source>
</evidence>
<dbReference type="SUPFAM" id="SSF57180">
    <property type="entry name" value="Cellulose-binding domain"/>
    <property type="match status" value="1"/>
</dbReference>
<dbReference type="EC" id="3.1.1.11" evidence="3"/>
<dbReference type="Proteomes" id="UP000193719">
    <property type="component" value="Unassembled WGS sequence"/>
</dbReference>
<dbReference type="SUPFAM" id="SSF51126">
    <property type="entry name" value="Pectin lyase-like"/>
    <property type="match status" value="1"/>
</dbReference>
<evidence type="ECO:0000259" key="9">
    <source>
        <dbReference type="PROSITE" id="PS51164"/>
    </source>
</evidence>
<comment type="pathway">
    <text evidence="1">Glycan metabolism; pectin degradation; 2-dehydro-3-deoxy-D-gluconate from pectin: step 1/5.</text>
</comment>
<feature type="domain" description="CBM1" evidence="9">
    <location>
        <begin position="371"/>
        <end position="406"/>
    </location>
</feature>
<feature type="chain" id="PRO_5012937445" description="pectinesterase" evidence="8">
    <location>
        <begin position="21"/>
        <end position="407"/>
    </location>
</feature>
<evidence type="ECO:0000256" key="8">
    <source>
        <dbReference type="SAM" id="SignalP"/>
    </source>
</evidence>
<feature type="signal peptide" evidence="8">
    <location>
        <begin position="1"/>
        <end position="20"/>
    </location>
</feature>
<evidence type="ECO:0000256" key="5">
    <source>
        <dbReference type="ARBA" id="ARBA00022801"/>
    </source>
</evidence>
<evidence type="ECO:0000256" key="2">
    <source>
        <dbReference type="ARBA" id="ARBA00008891"/>
    </source>
</evidence>
<keyword evidence="6" id="KW-0063">Aspartyl esterase</keyword>